<dbReference type="GO" id="GO:0008270">
    <property type="term" value="F:zinc ion binding"/>
    <property type="evidence" value="ECO:0007669"/>
    <property type="project" value="UniProtKB-KW"/>
</dbReference>
<feature type="compositionally biased region" description="Basic residues" evidence="10">
    <location>
        <begin position="135"/>
        <end position="145"/>
    </location>
</feature>
<feature type="compositionally biased region" description="Low complexity" evidence="10">
    <location>
        <begin position="192"/>
        <end position="203"/>
    </location>
</feature>
<keyword evidence="2" id="KW-0479">Metal-binding</keyword>
<dbReference type="SUPFAM" id="SSF57850">
    <property type="entry name" value="RING/U-box"/>
    <property type="match status" value="1"/>
</dbReference>
<dbReference type="InterPro" id="IPR013083">
    <property type="entry name" value="Znf_RING/FYVE/PHD"/>
</dbReference>
<evidence type="ECO:0000256" key="5">
    <source>
        <dbReference type="ARBA" id="ARBA00022801"/>
    </source>
</evidence>
<evidence type="ECO:0000256" key="8">
    <source>
        <dbReference type="ARBA" id="ARBA00022840"/>
    </source>
</evidence>
<comment type="similarity">
    <text evidence="1">Belongs to the SNF2/RAD54 helicase family.</text>
</comment>
<dbReference type="PROSITE" id="PS51194">
    <property type="entry name" value="HELICASE_CTER"/>
    <property type="match status" value="1"/>
</dbReference>
<dbReference type="InterPro" id="IPR049730">
    <property type="entry name" value="SNF2/RAD54-like_C"/>
</dbReference>
<keyword evidence="3" id="KW-0547">Nucleotide-binding</keyword>
<evidence type="ECO:0000313" key="14">
    <source>
        <dbReference type="EMBL" id="KXS12368.1"/>
    </source>
</evidence>
<dbReference type="InterPro" id="IPR018957">
    <property type="entry name" value="Znf_C3HC4_RING-type"/>
</dbReference>
<feature type="compositionally biased region" description="Polar residues" evidence="10">
    <location>
        <begin position="32"/>
        <end position="56"/>
    </location>
</feature>
<dbReference type="PROSITE" id="PS51192">
    <property type="entry name" value="HELICASE_ATP_BIND_1"/>
    <property type="match status" value="1"/>
</dbReference>
<dbReference type="InterPro" id="IPR000330">
    <property type="entry name" value="SNF2_N"/>
</dbReference>
<sequence length="859" mass="96175">MSRKRKATKTSDIESSEDELVTARSNGKRSRPTPSKTTIASKTKAASSLPSPSTMGIDSEEDGDNISVEIEVRSIKRAKGSGSASSRSIPEPERVVSVKSSPVAPSSRKAPPTKQEESLKSDSDFMSDQPASPKRLPRIKRKPATVKHPVVDSDSDLSVHQDVFISSSEEEVSSKAKFRKAATSLPRIRTPSTTSKGSSAKTKSSAKSKGKASTNDREFLRVIEHHPELNTTWEDVDLQAPVEHDTSGDVPSVEQPEELRIKLLPFQKDGVAWMVHQENETVYGGGIGITLQAISLILSTPAEDGKRPPTLVLTPTVALLQWQAEINRHTAQDTLRICLFHGSERTNDSKELSEYDVVLSTDAIVEQGFRKERYGVKRKGEMVKEPSALHGVEWYRVILDEAHSIKDRTSSTARAVFSLKAKKKWSLSGTTLQNRVGELYSLVRFLKCDPHSYYYCKMCDCKSLHWAFKDGRTCDSCGHKPMSHFNWWNAEILKPIVNFGHKHESGALAFRKLARLLDRIMLRRTKTQKAADLGLPPKVVVVRRNYFGEEEEDLYNSLYGDAKRKFDAYVADDTVLNHYANIFELLMKMRQAANHPDLVTKKGLVASEAAAKSLVCGICSEPAEDAIISKCKHTFCREDAREYIESAVEETPKCPVCFRPLTIDISQEEVLPQETGSSAATSVKKLIVNYLDMSTWRSSTKIEALVEELTGLKRRDATVKSIVFSQFVNFLDLVQWRLKRSGFECVKLDGRMSPQQRDTNINEFMTNVNIDVFLISPKAGGIALNLTEASHVFLMDPIHRLGQHRPIKITRIIIENSIESRIIQLQLKKKAMFDSTVGEKDMSALARLTQEDFEFLFVN</sequence>
<dbReference type="SUPFAM" id="SSF52540">
    <property type="entry name" value="P-loop containing nucleoside triphosphate hydrolases"/>
    <property type="match status" value="2"/>
</dbReference>
<proteinExistence type="inferred from homology"/>
<evidence type="ECO:0000256" key="4">
    <source>
        <dbReference type="ARBA" id="ARBA00022771"/>
    </source>
</evidence>
<reference evidence="14 15" key="1">
    <citation type="journal article" date="2015" name="Genome Biol. Evol.">
        <title>Phylogenomic analyses indicate that early fungi evolved digesting cell walls of algal ancestors of land plants.</title>
        <authorList>
            <person name="Chang Y."/>
            <person name="Wang S."/>
            <person name="Sekimoto S."/>
            <person name="Aerts A.L."/>
            <person name="Choi C."/>
            <person name="Clum A."/>
            <person name="LaButti K.M."/>
            <person name="Lindquist E.A."/>
            <person name="Yee Ngan C."/>
            <person name="Ohm R.A."/>
            <person name="Salamov A.A."/>
            <person name="Grigoriev I.V."/>
            <person name="Spatafora J.W."/>
            <person name="Berbee M.L."/>
        </authorList>
    </citation>
    <scope>NUCLEOTIDE SEQUENCE [LARGE SCALE GENOMIC DNA]</scope>
    <source>
        <strain evidence="14 15">JEL478</strain>
    </source>
</reference>
<evidence type="ECO:0000259" key="13">
    <source>
        <dbReference type="PROSITE" id="PS51194"/>
    </source>
</evidence>
<dbReference type="GO" id="GO:0004386">
    <property type="term" value="F:helicase activity"/>
    <property type="evidence" value="ECO:0007669"/>
    <property type="project" value="UniProtKB-KW"/>
</dbReference>
<evidence type="ECO:0000256" key="2">
    <source>
        <dbReference type="ARBA" id="ARBA00022723"/>
    </source>
</evidence>
<evidence type="ECO:0000256" key="9">
    <source>
        <dbReference type="PROSITE-ProRule" id="PRU00175"/>
    </source>
</evidence>
<evidence type="ECO:0000256" key="1">
    <source>
        <dbReference type="ARBA" id="ARBA00007025"/>
    </source>
</evidence>
<dbReference type="OMA" id="LLRYPFC"/>
<dbReference type="CDD" id="cd18793">
    <property type="entry name" value="SF2_C_SNF"/>
    <property type="match status" value="1"/>
</dbReference>
<organism evidence="14 15">
    <name type="scientific">Gonapodya prolifera (strain JEL478)</name>
    <name type="common">Monoblepharis prolifera</name>
    <dbReference type="NCBI Taxonomy" id="1344416"/>
    <lineage>
        <taxon>Eukaryota</taxon>
        <taxon>Fungi</taxon>
        <taxon>Fungi incertae sedis</taxon>
        <taxon>Chytridiomycota</taxon>
        <taxon>Chytridiomycota incertae sedis</taxon>
        <taxon>Monoblepharidomycetes</taxon>
        <taxon>Monoblepharidales</taxon>
        <taxon>Gonapodyaceae</taxon>
        <taxon>Gonapodya</taxon>
    </lineage>
</organism>
<dbReference type="CDD" id="cd18008">
    <property type="entry name" value="DEXDc_SHPRH-like"/>
    <property type="match status" value="1"/>
</dbReference>
<feature type="compositionally biased region" description="Basic and acidic residues" evidence="10">
    <location>
        <begin position="114"/>
        <end position="123"/>
    </location>
</feature>
<dbReference type="CDD" id="cd16567">
    <property type="entry name" value="RING-HC_RAD16-like"/>
    <property type="match status" value="1"/>
</dbReference>
<dbReference type="Gene3D" id="3.40.50.10810">
    <property type="entry name" value="Tandem AAA-ATPase domain"/>
    <property type="match status" value="1"/>
</dbReference>
<evidence type="ECO:0000256" key="7">
    <source>
        <dbReference type="ARBA" id="ARBA00022833"/>
    </source>
</evidence>
<dbReference type="OrthoDB" id="448448at2759"/>
<evidence type="ECO:0000256" key="3">
    <source>
        <dbReference type="ARBA" id="ARBA00022741"/>
    </source>
</evidence>
<dbReference type="Pfam" id="PF00271">
    <property type="entry name" value="Helicase_C"/>
    <property type="match status" value="1"/>
</dbReference>
<dbReference type="GO" id="GO:0008094">
    <property type="term" value="F:ATP-dependent activity, acting on DNA"/>
    <property type="evidence" value="ECO:0007669"/>
    <property type="project" value="TreeGrafter"/>
</dbReference>
<dbReference type="InterPro" id="IPR001841">
    <property type="entry name" value="Znf_RING"/>
</dbReference>
<dbReference type="PANTHER" id="PTHR45626">
    <property type="entry name" value="TRANSCRIPTION TERMINATION FACTOR 2-RELATED"/>
    <property type="match status" value="1"/>
</dbReference>
<dbReference type="AlphaFoldDB" id="A0A139A6U9"/>
<dbReference type="SMART" id="SM00487">
    <property type="entry name" value="DEXDc"/>
    <property type="match status" value="1"/>
</dbReference>
<dbReference type="InterPro" id="IPR001650">
    <property type="entry name" value="Helicase_C-like"/>
</dbReference>
<keyword evidence="6" id="KW-0347">Helicase</keyword>
<dbReference type="PANTHER" id="PTHR45626:SF12">
    <property type="entry name" value="DNA REPAIR PROTEIN RAD16"/>
    <property type="match status" value="1"/>
</dbReference>
<dbReference type="STRING" id="1344416.A0A139A6U9"/>
<dbReference type="GO" id="GO:0006289">
    <property type="term" value="P:nucleotide-excision repair"/>
    <property type="evidence" value="ECO:0007669"/>
    <property type="project" value="TreeGrafter"/>
</dbReference>
<dbReference type="EMBL" id="KQ965788">
    <property type="protein sequence ID" value="KXS12368.1"/>
    <property type="molecule type" value="Genomic_DNA"/>
</dbReference>
<dbReference type="SMART" id="SM00184">
    <property type="entry name" value="RING"/>
    <property type="match status" value="1"/>
</dbReference>
<dbReference type="InterPro" id="IPR027417">
    <property type="entry name" value="P-loop_NTPase"/>
</dbReference>
<feature type="region of interest" description="Disordered" evidence="10">
    <location>
        <begin position="1"/>
        <end position="216"/>
    </location>
</feature>
<dbReference type="Proteomes" id="UP000070544">
    <property type="component" value="Unassembled WGS sequence"/>
</dbReference>
<evidence type="ECO:0000259" key="12">
    <source>
        <dbReference type="PROSITE" id="PS51192"/>
    </source>
</evidence>
<protein>
    <recommendedName>
        <fullName evidence="16">P-loop containing nucleoside triphosphate hydrolase protein</fullName>
    </recommendedName>
</protein>
<dbReference type="InterPro" id="IPR014001">
    <property type="entry name" value="Helicase_ATP-bd"/>
</dbReference>
<feature type="compositionally biased region" description="Low complexity" evidence="10">
    <location>
        <begin position="80"/>
        <end position="89"/>
    </location>
</feature>
<evidence type="ECO:0000259" key="11">
    <source>
        <dbReference type="PROSITE" id="PS50089"/>
    </source>
</evidence>
<dbReference type="GO" id="GO:0005634">
    <property type="term" value="C:nucleus"/>
    <property type="evidence" value="ECO:0007669"/>
    <property type="project" value="TreeGrafter"/>
</dbReference>
<dbReference type="PROSITE" id="PS50089">
    <property type="entry name" value="ZF_RING_2"/>
    <property type="match status" value="1"/>
</dbReference>
<keyword evidence="15" id="KW-1185">Reference proteome</keyword>
<keyword evidence="5" id="KW-0378">Hydrolase</keyword>
<name>A0A139A6U9_GONPJ</name>
<dbReference type="Pfam" id="PF00097">
    <property type="entry name" value="zf-C3HC4"/>
    <property type="match status" value="1"/>
</dbReference>
<feature type="compositionally biased region" description="Low complexity" evidence="10">
    <location>
        <begin position="97"/>
        <end position="112"/>
    </location>
</feature>
<feature type="domain" description="Helicase C-terminal" evidence="13">
    <location>
        <begin position="701"/>
        <end position="859"/>
    </location>
</feature>
<evidence type="ECO:0000256" key="10">
    <source>
        <dbReference type="SAM" id="MobiDB-lite"/>
    </source>
</evidence>
<dbReference type="InterPro" id="IPR050628">
    <property type="entry name" value="SNF2_RAD54_helicase_TF"/>
</dbReference>
<evidence type="ECO:0000256" key="6">
    <source>
        <dbReference type="ARBA" id="ARBA00022806"/>
    </source>
</evidence>
<evidence type="ECO:0008006" key="16">
    <source>
        <dbReference type="Google" id="ProtNLM"/>
    </source>
</evidence>
<dbReference type="Pfam" id="PF00176">
    <property type="entry name" value="SNF2-rel_dom"/>
    <property type="match status" value="2"/>
</dbReference>
<feature type="domain" description="RING-type" evidence="11">
    <location>
        <begin position="616"/>
        <end position="657"/>
    </location>
</feature>
<keyword evidence="4 9" id="KW-0863">Zinc-finger</keyword>
<evidence type="ECO:0000313" key="15">
    <source>
        <dbReference type="Proteomes" id="UP000070544"/>
    </source>
</evidence>
<gene>
    <name evidence="14" type="ORF">M427DRAFT_59530</name>
</gene>
<keyword evidence="8" id="KW-0067">ATP-binding</keyword>
<dbReference type="SMART" id="SM00490">
    <property type="entry name" value="HELICc"/>
    <property type="match status" value="1"/>
</dbReference>
<dbReference type="GO" id="GO:0016787">
    <property type="term" value="F:hydrolase activity"/>
    <property type="evidence" value="ECO:0007669"/>
    <property type="project" value="UniProtKB-KW"/>
</dbReference>
<dbReference type="InterPro" id="IPR038718">
    <property type="entry name" value="SNF2-like_sf"/>
</dbReference>
<dbReference type="GO" id="GO:0005524">
    <property type="term" value="F:ATP binding"/>
    <property type="evidence" value="ECO:0007669"/>
    <property type="project" value="UniProtKB-KW"/>
</dbReference>
<accession>A0A139A6U9</accession>
<keyword evidence="7" id="KW-0862">Zinc</keyword>
<dbReference type="Gene3D" id="3.40.50.300">
    <property type="entry name" value="P-loop containing nucleotide triphosphate hydrolases"/>
    <property type="match status" value="1"/>
</dbReference>
<feature type="domain" description="Helicase ATP-binding" evidence="12">
    <location>
        <begin position="288"/>
        <end position="449"/>
    </location>
</feature>
<dbReference type="Gene3D" id="3.30.40.10">
    <property type="entry name" value="Zinc/RING finger domain, C3HC4 (zinc finger)"/>
    <property type="match status" value="1"/>
</dbReference>